<proteinExistence type="predicted"/>
<feature type="compositionally biased region" description="Polar residues" evidence="1">
    <location>
        <begin position="1"/>
        <end position="15"/>
    </location>
</feature>
<reference evidence="2" key="1">
    <citation type="submission" date="2023-07" db="EMBL/GenBank/DDBJ databases">
        <authorList>
            <person name="Stuckert A."/>
        </authorList>
    </citation>
    <scope>NUCLEOTIDE SEQUENCE</scope>
</reference>
<protein>
    <submittedName>
        <fullName evidence="2">Uncharacterized protein</fullName>
    </submittedName>
</protein>
<organism evidence="2 3">
    <name type="scientific">Ranitomeya imitator</name>
    <name type="common">mimic poison frog</name>
    <dbReference type="NCBI Taxonomy" id="111125"/>
    <lineage>
        <taxon>Eukaryota</taxon>
        <taxon>Metazoa</taxon>
        <taxon>Chordata</taxon>
        <taxon>Craniata</taxon>
        <taxon>Vertebrata</taxon>
        <taxon>Euteleostomi</taxon>
        <taxon>Amphibia</taxon>
        <taxon>Batrachia</taxon>
        <taxon>Anura</taxon>
        <taxon>Neobatrachia</taxon>
        <taxon>Hyloidea</taxon>
        <taxon>Dendrobatidae</taxon>
        <taxon>Dendrobatinae</taxon>
        <taxon>Ranitomeya</taxon>
    </lineage>
</organism>
<keyword evidence="3" id="KW-1185">Reference proteome</keyword>
<gene>
    <name evidence="2" type="ORF">RIMI_LOCUS4789045</name>
</gene>
<accession>A0ABN9L2J6</accession>
<feature type="compositionally biased region" description="Basic residues" evidence="1">
    <location>
        <begin position="125"/>
        <end position="135"/>
    </location>
</feature>
<feature type="region of interest" description="Disordered" evidence="1">
    <location>
        <begin position="1"/>
        <end position="135"/>
    </location>
</feature>
<feature type="compositionally biased region" description="Polar residues" evidence="1">
    <location>
        <begin position="47"/>
        <end position="69"/>
    </location>
</feature>
<evidence type="ECO:0000313" key="3">
    <source>
        <dbReference type="Proteomes" id="UP001176940"/>
    </source>
</evidence>
<dbReference type="EMBL" id="CAUEEQ010007877">
    <property type="protein sequence ID" value="CAJ0931625.1"/>
    <property type="molecule type" value="Genomic_DNA"/>
</dbReference>
<feature type="compositionally biased region" description="Low complexity" evidence="1">
    <location>
        <begin position="27"/>
        <end position="39"/>
    </location>
</feature>
<evidence type="ECO:0000256" key="1">
    <source>
        <dbReference type="SAM" id="MobiDB-lite"/>
    </source>
</evidence>
<dbReference type="Proteomes" id="UP001176940">
    <property type="component" value="Unassembled WGS sequence"/>
</dbReference>
<sequence length="135" mass="13812">MNSTQTNSTPTTGQFGASKPFSFGEKTNTSVSFGSTTSTVPAPAMTFGNSSAAQNSTHGTSGLTENKLSFGTPAAPFGQNASPAPINFGTPTSSFGSPAPTSFGQSSHGFSIGVTSKSSGTRQRLMARRQHARKK</sequence>
<name>A0ABN9L2J6_9NEOB</name>
<comment type="caution">
    <text evidence="2">The sequence shown here is derived from an EMBL/GenBank/DDBJ whole genome shotgun (WGS) entry which is preliminary data.</text>
</comment>
<evidence type="ECO:0000313" key="2">
    <source>
        <dbReference type="EMBL" id="CAJ0931625.1"/>
    </source>
</evidence>
<feature type="compositionally biased region" description="Polar residues" evidence="1">
    <location>
        <begin position="89"/>
        <end position="122"/>
    </location>
</feature>